<sequence length="1034" mass="110453">MDRAQPRPGDPDPVAARLVLRVLGDTGVLVDGHPVPEVSGPRGQRLLARLVLADGGVSRDRLAAELWPGSAAGQARTNLRKLLHEVRGRLPDGAVAIDRWTIRWAAGPAAYVDVLAFRRALARGDPAGGVRHYGGDLLPGCDDDWVLVAREELRRLAVGALADLVTAAAEAGDTDAVVTRAHALLRLDPGHEPGCRLLLRALVRRGERGEALRTYHRLTAALRELGAEPDPATVAAARPLTGAPAPGYGTLHGRRDEWTAVHRAWRQARAGQPRLLLVTGEAGIGKTRLVEELAARAGAEGAAVASGRAYEAAGGLPWGPVLDWLRSDTVRPALDRLPGVWRDELCRLLPELAAGRRAGAATTGAARRHRLLEAARRGLLAAGEPLLLVLDDLQWCDPDTLELCEYLVRASPPARLLVAGTARDDEADDHHPLVALRRRLAAARAAVTVVLGPLDRAATLRMAAALVRRDLDATAGDRLWAETDGNPLFVVEAVRAGLGAVAGHGLTPTIHAVVAARLDRLGAGARRLAEVAATVGRAAGPTVLAAAAGRSEDDLVDDLDELWHRHVLRERGAGYDFQHDRVRDVVLDAIGPARRRMLHRAVAEALESHHTDLGPVSARLAAHYEAAGLEQRAVAAYERAAAHAYRVFALDDGIALSQRALRLLDGTPRGAQRDEVELRLRTALGVPLVARRGYGADAVGRCYTRALTLHRRLGTRPGPAVLRGLGLHAVVTCRFQRAAELGHELLAAGDGDRLARVEGDYVLGVTRFWCGEFAAAEHHLGSAVTTYRGQDSPVHVAQFAQDPNAVCLSRLALTQLFRGRPADAAATMRRALRAAAELDHPMTSGYVLAWEAIRATLTRPDAGSAPTPDSWAPDGDDPGGGDLDRAVAELDAVTSPMHIDFFDTTARMLAGWRDVLAGVPGALPTLRAAVEAQRDDQPLQLTLGLSLLARAHLLTGDPGTGREIVADALTRTARTGQYYLLAELHRVDAELLVRTGDGPAAVAAAHRAITVAETQDAPWLRDRARHTLHRLGGR</sequence>
<evidence type="ECO:0000259" key="4">
    <source>
        <dbReference type="SMART" id="SM01043"/>
    </source>
</evidence>
<dbReference type="InterPro" id="IPR011990">
    <property type="entry name" value="TPR-like_helical_dom_sf"/>
</dbReference>
<keyword evidence="1" id="KW-0547">Nucleotide-binding</keyword>
<dbReference type="SMART" id="SM01043">
    <property type="entry name" value="BTAD"/>
    <property type="match status" value="1"/>
</dbReference>
<name>A0A1I5FEV4_PSUAM</name>
<dbReference type="RefSeq" id="WP_177238722.1">
    <property type="nucleotide sequence ID" value="NZ_FOUY01000037.1"/>
</dbReference>
<feature type="region of interest" description="Disordered" evidence="3">
    <location>
        <begin position="859"/>
        <end position="884"/>
    </location>
</feature>
<keyword evidence="2" id="KW-0067">ATP-binding</keyword>
<dbReference type="Pfam" id="PF13191">
    <property type="entry name" value="AAA_16"/>
    <property type="match status" value="1"/>
</dbReference>
<dbReference type="SUPFAM" id="SSF52540">
    <property type="entry name" value="P-loop containing nucleoside triphosphate hydrolases"/>
    <property type="match status" value="1"/>
</dbReference>
<dbReference type="PANTHER" id="PTHR16305:SF28">
    <property type="entry name" value="GUANYLATE CYCLASE DOMAIN-CONTAINING PROTEIN"/>
    <property type="match status" value="1"/>
</dbReference>
<dbReference type="GO" id="GO:0005737">
    <property type="term" value="C:cytoplasm"/>
    <property type="evidence" value="ECO:0007669"/>
    <property type="project" value="TreeGrafter"/>
</dbReference>
<dbReference type="EMBL" id="FOUY01000037">
    <property type="protein sequence ID" value="SFO22189.1"/>
    <property type="molecule type" value="Genomic_DNA"/>
</dbReference>
<dbReference type="InterPro" id="IPR036388">
    <property type="entry name" value="WH-like_DNA-bd_sf"/>
</dbReference>
<feature type="domain" description="Bacterial transcriptional activator" evidence="4">
    <location>
        <begin position="112"/>
        <end position="241"/>
    </location>
</feature>
<dbReference type="Proteomes" id="UP000199614">
    <property type="component" value="Unassembled WGS sequence"/>
</dbReference>
<dbReference type="GO" id="GO:0004016">
    <property type="term" value="F:adenylate cyclase activity"/>
    <property type="evidence" value="ECO:0007669"/>
    <property type="project" value="TreeGrafter"/>
</dbReference>
<keyword evidence="6" id="KW-1185">Reference proteome</keyword>
<evidence type="ECO:0000256" key="2">
    <source>
        <dbReference type="ARBA" id="ARBA00022840"/>
    </source>
</evidence>
<protein>
    <submittedName>
        <fullName evidence="5">Transcriptional activator domain-containing protein</fullName>
    </submittedName>
</protein>
<dbReference type="Pfam" id="PF03704">
    <property type="entry name" value="BTAD"/>
    <property type="match status" value="1"/>
</dbReference>
<dbReference type="AlphaFoldDB" id="A0A1I5FEV4"/>
<evidence type="ECO:0000256" key="1">
    <source>
        <dbReference type="ARBA" id="ARBA00022741"/>
    </source>
</evidence>
<dbReference type="Gene3D" id="1.10.10.10">
    <property type="entry name" value="Winged helix-like DNA-binding domain superfamily/Winged helix DNA-binding domain"/>
    <property type="match status" value="1"/>
</dbReference>
<dbReference type="GO" id="GO:0005524">
    <property type="term" value="F:ATP binding"/>
    <property type="evidence" value="ECO:0007669"/>
    <property type="project" value="UniProtKB-KW"/>
</dbReference>
<gene>
    <name evidence="5" type="ORF">SAMN05216207_103734</name>
</gene>
<dbReference type="PANTHER" id="PTHR16305">
    <property type="entry name" value="TESTICULAR SOLUBLE ADENYLYL CYCLASE"/>
    <property type="match status" value="1"/>
</dbReference>
<dbReference type="STRING" id="260086.SAMN05216207_103734"/>
<dbReference type="Gene3D" id="1.25.40.10">
    <property type="entry name" value="Tetratricopeptide repeat domain"/>
    <property type="match status" value="2"/>
</dbReference>
<reference evidence="5 6" key="1">
    <citation type="submission" date="2016-10" db="EMBL/GenBank/DDBJ databases">
        <authorList>
            <person name="de Groot N.N."/>
        </authorList>
    </citation>
    <scope>NUCLEOTIDE SEQUENCE [LARGE SCALE GENOMIC DNA]</scope>
    <source>
        <strain evidence="5 6">CGMCC 4.1877</strain>
    </source>
</reference>
<dbReference type="InterPro" id="IPR005158">
    <property type="entry name" value="BTAD"/>
</dbReference>
<dbReference type="SUPFAM" id="SSF48452">
    <property type="entry name" value="TPR-like"/>
    <property type="match status" value="1"/>
</dbReference>
<evidence type="ECO:0000313" key="6">
    <source>
        <dbReference type="Proteomes" id="UP000199614"/>
    </source>
</evidence>
<evidence type="ECO:0000313" key="5">
    <source>
        <dbReference type="EMBL" id="SFO22189.1"/>
    </source>
</evidence>
<accession>A0A1I5FEV4</accession>
<dbReference type="InterPro" id="IPR027417">
    <property type="entry name" value="P-loop_NTPase"/>
</dbReference>
<dbReference type="InterPro" id="IPR041664">
    <property type="entry name" value="AAA_16"/>
</dbReference>
<organism evidence="5 6">
    <name type="scientific">Pseudonocardia ammonioxydans</name>
    <dbReference type="NCBI Taxonomy" id="260086"/>
    <lineage>
        <taxon>Bacteria</taxon>
        <taxon>Bacillati</taxon>
        <taxon>Actinomycetota</taxon>
        <taxon>Actinomycetes</taxon>
        <taxon>Pseudonocardiales</taxon>
        <taxon>Pseudonocardiaceae</taxon>
        <taxon>Pseudonocardia</taxon>
    </lineage>
</organism>
<proteinExistence type="predicted"/>
<evidence type="ECO:0000256" key="3">
    <source>
        <dbReference type="SAM" id="MobiDB-lite"/>
    </source>
</evidence>